<feature type="transmembrane region" description="Helical" evidence="1">
    <location>
        <begin position="120"/>
        <end position="141"/>
    </location>
</feature>
<keyword evidence="1" id="KW-0812">Transmembrane</keyword>
<feature type="transmembrane region" description="Helical" evidence="1">
    <location>
        <begin position="72"/>
        <end position="90"/>
    </location>
</feature>
<evidence type="ECO:0000313" key="3">
    <source>
        <dbReference type="Proteomes" id="UP000077787"/>
    </source>
</evidence>
<dbReference type="Proteomes" id="UP000077787">
    <property type="component" value="Chromosome"/>
</dbReference>
<sequence length="149" mass="15521">MKALRRLLQLIILSAGGITLAALISNPTAQFSDIAAFSGFVALLLALTLALKGHTEKRLDPSHKLSLRPIGVVLTLLGAFGVFYGTGFLADGQSLPDGSGRCGSICGLILLVSQLFGESVARLAAFGLWAGVGLFFCFIGLQMAKTKPA</sequence>
<gene>
    <name evidence="2" type="ORF">PS273GM_00200</name>
</gene>
<dbReference type="EMBL" id="CP015641">
    <property type="protein sequence ID" value="ANF23671.1"/>
    <property type="molecule type" value="Genomic_DNA"/>
</dbReference>
<protein>
    <submittedName>
        <fullName evidence="2">Uncharacterized protein</fullName>
    </submittedName>
</protein>
<accession>A0A172WJP4</accession>
<reference evidence="2 3" key="1">
    <citation type="submission" date="2016-05" db="EMBL/GenBank/DDBJ databases">
        <title>Genome sequence of Pseudomonas stutzeri 273 and identification of the exopolysaccharide biosynthesis locus.</title>
        <authorList>
            <person name="Wu S."/>
            <person name="Sun C."/>
        </authorList>
    </citation>
    <scope>NUCLEOTIDE SEQUENCE [LARGE SCALE GENOMIC DNA]</scope>
    <source>
        <strain evidence="2 3">273</strain>
    </source>
</reference>
<organism evidence="2 3">
    <name type="scientific">Stutzerimonas stutzeri</name>
    <name type="common">Pseudomonas stutzeri</name>
    <dbReference type="NCBI Taxonomy" id="316"/>
    <lineage>
        <taxon>Bacteria</taxon>
        <taxon>Pseudomonadati</taxon>
        <taxon>Pseudomonadota</taxon>
        <taxon>Gammaproteobacteria</taxon>
        <taxon>Pseudomonadales</taxon>
        <taxon>Pseudomonadaceae</taxon>
        <taxon>Stutzerimonas</taxon>
    </lineage>
</organism>
<keyword evidence="1" id="KW-1133">Transmembrane helix</keyword>
<dbReference type="RefSeq" id="WP_064480235.1">
    <property type="nucleotide sequence ID" value="NZ_CP015641.1"/>
</dbReference>
<dbReference type="OrthoDB" id="9926917at2"/>
<proteinExistence type="predicted"/>
<evidence type="ECO:0000313" key="2">
    <source>
        <dbReference type="EMBL" id="ANF23671.1"/>
    </source>
</evidence>
<dbReference type="AlphaFoldDB" id="A0A172WJP4"/>
<evidence type="ECO:0000256" key="1">
    <source>
        <dbReference type="SAM" id="Phobius"/>
    </source>
</evidence>
<feature type="transmembrane region" description="Helical" evidence="1">
    <location>
        <begin position="31"/>
        <end position="51"/>
    </location>
</feature>
<keyword evidence="1" id="KW-0472">Membrane</keyword>
<name>A0A172WJP4_STUST</name>